<dbReference type="EMBL" id="JAHJDP010000018">
    <property type="protein sequence ID" value="MBU2689750.1"/>
    <property type="molecule type" value="Genomic_DNA"/>
</dbReference>
<dbReference type="PROSITE" id="PS50011">
    <property type="entry name" value="PROTEIN_KINASE_DOM"/>
    <property type="match status" value="1"/>
</dbReference>
<reference evidence="7" key="1">
    <citation type="submission" date="2021-05" db="EMBL/GenBank/DDBJ databases">
        <title>Energy efficiency and biological interactions define the core microbiome of deep oligotrophic groundwater.</title>
        <authorList>
            <person name="Mehrshad M."/>
            <person name="Lopez-Fernandez M."/>
            <person name="Bell E."/>
            <person name="Bernier-Latmani R."/>
            <person name="Bertilsson S."/>
            <person name="Dopson M."/>
        </authorList>
    </citation>
    <scope>NUCLEOTIDE SEQUENCE</scope>
    <source>
        <strain evidence="7">Modern_marine.mb.64</strain>
    </source>
</reference>
<comment type="caution">
    <text evidence="7">The sequence shown here is derived from an EMBL/GenBank/DDBJ whole genome shotgun (WGS) entry which is preliminary data.</text>
</comment>
<dbReference type="InterPro" id="IPR008271">
    <property type="entry name" value="Ser/Thr_kinase_AS"/>
</dbReference>
<sequence length="646" mass="71166">MSNFPKRPIKIGNYVIIGELGRGGMGIVYLAQDLSLGRQIAIKVLPPELASEQETLERFRREAKLLASLSHPNIATVYSFDESDDLHYITLEVIKGCTLAERLAAGPLDLGSTLHLCRQILAALETAHGKGIIHRDLKPSNVMLTEDDDAKVLDFGLAKVSPGLPGAEDGHTAVGTTLGTAGYASPEQLRGDPIDHRTDLWSFGCILYECLTGDRLFRGNTQADQIAATLANRPDWDGIPADCPHWLLKILESCLTMDVDDRPSSAREIRQLLSNEQVSSLKSRIGRTSKPIKGVEKPTTSLWRLIRHPAITIGVTILALALCTIGARELALSKIRLNVEGKTISATAPILGKIWSHTHESNIRFYKTLSWSSGRSVAFGLSNGWPDGGKLFLCDFKSGHILWEYSPNYRELTHVFGEELANEGAYNCRSLHFGDLDGDGIDELIAEYGHHRRGRAFVVILKADGERMGCYYNPGLLYDIVCSDLDGDDKEELIIAGTNNLPHYEGGTVILLDQKHCYGAAIDSSFMPDCSLRDNSQARIVFPAHDSEFMQRLGIERIVAFDLETSRNVAGEAVITCSVGHEGAPHVITLDHQLNPLDCWVSDPLHVAAKSWSPDETESFLGEIYLESWMARWQLFGYAHSGDVGR</sequence>
<keyword evidence="2 5" id="KW-0547">Nucleotide-binding</keyword>
<evidence type="ECO:0000256" key="4">
    <source>
        <dbReference type="ARBA" id="ARBA00022840"/>
    </source>
</evidence>
<accession>A0A948RRP2</accession>
<dbReference type="SUPFAM" id="SSF56112">
    <property type="entry name" value="Protein kinase-like (PK-like)"/>
    <property type="match status" value="1"/>
</dbReference>
<feature type="binding site" evidence="5">
    <location>
        <position position="43"/>
    </location>
    <ligand>
        <name>ATP</name>
        <dbReference type="ChEBI" id="CHEBI:30616"/>
    </ligand>
</feature>
<dbReference type="Pfam" id="PF00069">
    <property type="entry name" value="Pkinase"/>
    <property type="match status" value="1"/>
</dbReference>
<keyword evidence="1" id="KW-0808">Transferase</keyword>
<dbReference type="PANTHER" id="PTHR43289:SF34">
    <property type="entry name" value="SERINE_THREONINE-PROTEIN KINASE YBDM-RELATED"/>
    <property type="match status" value="1"/>
</dbReference>
<dbReference type="Proteomes" id="UP000777784">
    <property type="component" value="Unassembled WGS sequence"/>
</dbReference>
<dbReference type="Gene3D" id="3.30.200.20">
    <property type="entry name" value="Phosphorylase Kinase, domain 1"/>
    <property type="match status" value="1"/>
</dbReference>
<dbReference type="InterPro" id="IPR000719">
    <property type="entry name" value="Prot_kinase_dom"/>
</dbReference>
<organism evidence="7 8">
    <name type="scientific">Eiseniibacteriota bacterium</name>
    <dbReference type="NCBI Taxonomy" id="2212470"/>
    <lineage>
        <taxon>Bacteria</taxon>
        <taxon>Candidatus Eiseniibacteriota</taxon>
    </lineage>
</organism>
<dbReference type="AlphaFoldDB" id="A0A948RRP2"/>
<dbReference type="SMART" id="SM00220">
    <property type="entry name" value="S_TKc"/>
    <property type="match status" value="1"/>
</dbReference>
<evidence type="ECO:0000256" key="3">
    <source>
        <dbReference type="ARBA" id="ARBA00022777"/>
    </source>
</evidence>
<evidence type="ECO:0000256" key="1">
    <source>
        <dbReference type="ARBA" id="ARBA00022679"/>
    </source>
</evidence>
<dbReference type="GO" id="GO:0004674">
    <property type="term" value="F:protein serine/threonine kinase activity"/>
    <property type="evidence" value="ECO:0007669"/>
    <property type="project" value="UniProtKB-KW"/>
</dbReference>
<protein>
    <submittedName>
        <fullName evidence="7">Serine/threonine protein kinase</fullName>
    </submittedName>
</protein>
<dbReference type="PROSITE" id="PS00108">
    <property type="entry name" value="PROTEIN_KINASE_ST"/>
    <property type="match status" value="1"/>
</dbReference>
<dbReference type="InterPro" id="IPR028994">
    <property type="entry name" value="Integrin_alpha_N"/>
</dbReference>
<evidence type="ECO:0000259" key="6">
    <source>
        <dbReference type="PROSITE" id="PS50011"/>
    </source>
</evidence>
<keyword evidence="3 7" id="KW-0418">Kinase</keyword>
<evidence type="ECO:0000256" key="5">
    <source>
        <dbReference type="PROSITE-ProRule" id="PRU10141"/>
    </source>
</evidence>
<gene>
    <name evidence="7" type="ORF">KJ970_02405</name>
</gene>
<evidence type="ECO:0000256" key="2">
    <source>
        <dbReference type="ARBA" id="ARBA00022741"/>
    </source>
</evidence>
<dbReference type="PANTHER" id="PTHR43289">
    <property type="entry name" value="MITOGEN-ACTIVATED PROTEIN KINASE KINASE KINASE 20-RELATED"/>
    <property type="match status" value="1"/>
</dbReference>
<dbReference type="GO" id="GO:0005524">
    <property type="term" value="F:ATP binding"/>
    <property type="evidence" value="ECO:0007669"/>
    <property type="project" value="UniProtKB-UniRule"/>
</dbReference>
<evidence type="ECO:0000313" key="7">
    <source>
        <dbReference type="EMBL" id="MBU2689750.1"/>
    </source>
</evidence>
<dbReference type="InterPro" id="IPR011009">
    <property type="entry name" value="Kinase-like_dom_sf"/>
</dbReference>
<evidence type="ECO:0000313" key="8">
    <source>
        <dbReference type="Proteomes" id="UP000777784"/>
    </source>
</evidence>
<dbReference type="Gene3D" id="1.10.510.10">
    <property type="entry name" value="Transferase(Phosphotransferase) domain 1"/>
    <property type="match status" value="1"/>
</dbReference>
<feature type="domain" description="Protein kinase" evidence="6">
    <location>
        <begin position="14"/>
        <end position="278"/>
    </location>
</feature>
<name>A0A948RRP2_UNCEI</name>
<keyword evidence="7" id="KW-0723">Serine/threonine-protein kinase</keyword>
<proteinExistence type="predicted"/>
<dbReference type="SUPFAM" id="SSF69318">
    <property type="entry name" value="Integrin alpha N-terminal domain"/>
    <property type="match status" value="1"/>
</dbReference>
<dbReference type="InterPro" id="IPR017441">
    <property type="entry name" value="Protein_kinase_ATP_BS"/>
</dbReference>
<keyword evidence="4 5" id="KW-0067">ATP-binding</keyword>
<dbReference type="PROSITE" id="PS00107">
    <property type="entry name" value="PROTEIN_KINASE_ATP"/>
    <property type="match status" value="1"/>
</dbReference>
<dbReference type="CDD" id="cd14014">
    <property type="entry name" value="STKc_PknB_like"/>
    <property type="match status" value="1"/>
</dbReference>